<evidence type="ECO:0000256" key="1">
    <source>
        <dbReference type="SAM" id="MobiDB-lite"/>
    </source>
</evidence>
<feature type="region of interest" description="Disordered" evidence="1">
    <location>
        <begin position="27"/>
        <end position="48"/>
    </location>
</feature>
<feature type="compositionally biased region" description="Low complexity" evidence="1">
    <location>
        <begin position="27"/>
        <end position="38"/>
    </location>
</feature>
<keyword evidence="3" id="KW-1185">Reference proteome</keyword>
<evidence type="ECO:0000313" key="2">
    <source>
        <dbReference type="EMBL" id="GEO16152.1"/>
    </source>
</evidence>
<gene>
    <name evidence="2" type="ORF">MAE02_38480</name>
</gene>
<sequence length="65" mass="6726">MELTDGALNSLLDTLEGGLASSWVPAEASAAAAAPPATDTDDAEDLGTEDSVIWELAQSLRPKNR</sequence>
<proteinExistence type="predicted"/>
<feature type="compositionally biased region" description="Acidic residues" evidence="1">
    <location>
        <begin position="39"/>
        <end position="48"/>
    </location>
</feature>
<organism evidence="2 3">
    <name type="scientific">Microvirga aerophila</name>
    <dbReference type="NCBI Taxonomy" id="670291"/>
    <lineage>
        <taxon>Bacteria</taxon>
        <taxon>Pseudomonadati</taxon>
        <taxon>Pseudomonadota</taxon>
        <taxon>Alphaproteobacteria</taxon>
        <taxon>Hyphomicrobiales</taxon>
        <taxon>Methylobacteriaceae</taxon>
        <taxon>Microvirga</taxon>
    </lineage>
</organism>
<dbReference type="AlphaFoldDB" id="A0A512BW17"/>
<accession>A0A512BW17</accession>
<dbReference type="EMBL" id="BJYU01000056">
    <property type="protein sequence ID" value="GEO16152.1"/>
    <property type="molecule type" value="Genomic_DNA"/>
</dbReference>
<reference evidence="2 3" key="1">
    <citation type="submission" date="2019-07" db="EMBL/GenBank/DDBJ databases">
        <title>Whole genome shotgun sequence of Microvirga aerophila NBRC 106136.</title>
        <authorList>
            <person name="Hosoyama A."/>
            <person name="Uohara A."/>
            <person name="Ohji S."/>
            <person name="Ichikawa N."/>
        </authorList>
    </citation>
    <scope>NUCLEOTIDE SEQUENCE [LARGE SCALE GENOMIC DNA]</scope>
    <source>
        <strain evidence="2 3">NBRC 106136</strain>
    </source>
</reference>
<dbReference type="Proteomes" id="UP000321085">
    <property type="component" value="Unassembled WGS sequence"/>
</dbReference>
<name>A0A512BW17_9HYPH</name>
<evidence type="ECO:0000313" key="3">
    <source>
        <dbReference type="Proteomes" id="UP000321085"/>
    </source>
</evidence>
<comment type="caution">
    <text evidence="2">The sequence shown here is derived from an EMBL/GenBank/DDBJ whole genome shotgun (WGS) entry which is preliminary data.</text>
</comment>
<protein>
    <submittedName>
        <fullName evidence="2">Uncharacterized protein</fullName>
    </submittedName>
</protein>